<dbReference type="Proteomes" id="UP000479710">
    <property type="component" value="Unassembled WGS sequence"/>
</dbReference>
<proteinExistence type="predicted"/>
<reference evidence="2 3" key="1">
    <citation type="submission" date="2019-11" db="EMBL/GenBank/DDBJ databases">
        <title>Whole genome sequence of Oryza granulata.</title>
        <authorList>
            <person name="Li W."/>
        </authorList>
    </citation>
    <scope>NUCLEOTIDE SEQUENCE [LARGE SCALE GENOMIC DNA]</scope>
    <source>
        <strain evidence="3">cv. Menghai</strain>
        <tissue evidence="2">Leaf</tissue>
    </source>
</reference>
<accession>A0A6G1F5X4</accession>
<name>A0A6G1F5X4_9ORYZ</name>
<evidence type="ECO:0000256" key="1">
    <source>
        <dbReference type="SAM" id="MobiDB-lite"/>
    </source>
</evidence>
<dbReference type="AlphaFoldDB" id="A0A6G1F5X4"/>
<comment type="caution">
    <text evidence="2">The sequence shown here is derived from an EMBL/GenBank/DDBJ whole genome shotgun (WGS) entry which is preliminary data.</text>
</comment>
<sequence length="104" mass="11601">MGDECADIRESSQNPLANVDLGNDQPIVSDAVYRWQPQGVANEGEYIPSVLEVFKREDEEFEKGMDVSEDDSDDEVEGNIGLAPMRWSTDDFSQLAITEDRDAS</sequence>
<evidence type="ECO:0000313" key="2">
    <source>
        <dbReference type="EMBL" id="KAF0932317.1"/>
    </source>
</evidence>
<gene>
    <name evidence="2" type="ORF">E2562_009576</name>
</gene>
<feature type="region of interest" description="Disordered" evidence="1">
    <location>
        <begin position="1"/>
        <end position="23"/>
    </location>
</feature>
<dbReference type="EMBL" id="SPHZ02000001">
    <property type="protein sequence ID" value="KAF0932317.1"/>
    <property type="molecule type" value="Genomic_DNA"/>
</dbReference>
<organism evidence="2 3">
    <name type="scientific">Oryza meyeriana var. granulata</name>
    <dbReference type="NCBI Taxonomy" id="110450"/>
    <lineage>
        <taxon>Eukaryota</taxon>
        <taxon>Viridiplantae</taxon>
        <taxon>Streptophyta</taxon>
        <taxon>Embryophyta</taxon>
        <taxon>Tracheophyta</taxon>
        <taxon>Spermatophyta</taxon>
        <taxon>Magnoliopsida</taxon>
        <taxon>Liliopsida</taxon>
        <taxon>Poales</taxon>
        <taxon>Poaceae</taxon>
        <taxon>BOP clade</taxon>
        <taxon>Oryzoideae</taxon>
        <taxon>Oryzeae</taxon>
        <taxon>Oryzinae</taxon>
        <taxon>Oryza</taxon>
        <taxon>Oryza meyeriana</taxon>
    </lineage>
</organism>
<evidence type="ECO:0000313" key="3">
    <source>
        <dbReference type="Proteomes" id="UP000479710"/>
    </source>
</evidence>
<keyword evidence="3" id="KW-1185">Reference proteome</keyword>
<feature type="compositionally biased region" description="Basic and acidic residues" evidence="1">
    <location>
        <begin position="1"/>
        <end position="10"/>
    </location>
</feature>
<protein>
    <submittedName>
        <fullName evidence="2">Uncharacterized protein</fullName>
    </submittedName>
</protein>